<dbReference type="Gene3D" id="3.30.2010.10">
    <property type="entry name" value="Metalloproteases ('zincins'), catalytic domain"/>
    <property type="match status" value="1"/>
</dbReference>
<dbReference type="RefSeq" id="WP_039205733.1">
    <property type="nucleotide sequence ID" value="NZ_JSCE01000010.1"/>
</dbReference>
<evidence type="ECO:0000256" key="7">
    <source>
        <dbReference type="SAM" id="SignalP"/>
    </source>
</evidence>
<feature type="chain" id="PRO_5039156173" description="Peptidase M48 domain-containing protein" evidence="7">
    <location>
        <begin position="27"/>
        <end position="361"/>
    </location>
</feature>
<reference evidence="9 10" key="1">
    <citation type="journal article" date="2013" name="PLoS ONE">
        <title>Identification and characterization of three novel lipases belonging to families II and V from Anaerovibrio lipolyticus 5ST.</title>
        <authorList>
            <person name="Prive F."/>
            <person name="Kaderbhai N.N."/>
            <person name="Girdwood S."/>
            <person name="Worgan H.J."/>
            <person name="Pinloche E."/>
            <person name="Scollan N.D."/>
            <person name="Huws S.A."/>
            <person name="Newbold C.J."/>
        </authorList>
    </citation>
    <scope>NUCLEOTIDE SEQUENCE [LARGE SCALE GENOMIC DNA]</scope>
    <source>
        <strain evidence="9 10">5S</strain>
    </source>
</reference>
<evidence type="ECO:0000256" key="1">
    <source>
        <dbReference type="ARBA" id="ARBA00022670"/>
    </source>
</evidence>
<keyword evidence="2" id="KW-0479">Metal-binding</keyword>
<evidence type="ECO:0000256" key="2">
    <source>
        <dbReference type="ARBA" id="ARBA00022723"/>
    </source>
</evidence>
<dbReference type="EMBL" id="JSCE01000010">
    <property type="protein sequence ID" value="KHM53136.1"/>
    <property type="molecule type" value="Genomic_DNA"/>
</dbReference>
<comment type="cofactor">
    <cofactor evidence="6">
        <name>Zn(2+)</name>
        <dbReference type="ChEBI" id="CHEBI:29105"/>
    </cofactor>
    <text evidence="6">Binds 1 zinc ion per subunit.</text>
</comment>
<dbReference type="AlphaFoldDB" id="A0A0B2K2Z7"/>
<keyword evidence="10" id="KW-1185">Reference proteome</keyword>
<dbReference type="Proteomes" id="UP000030993">
    <property type="component" value="Unassembled WGS sequence"/>
</dbReference>
<evidence type="ECO:0000256" key="3">
    <source>
        <dbReference type="ARBA" id="ARBA00022801"/>
    </source>
</evidence>
<evidence type="ECO:0000259" key="8">
    <source>
        <dbReference type="Pfam" id="PF01435"/>
    </source>
</evidence>
<comment type="caution">
    <text evidence="9">The sequence shown here is derived from an EMBL/GenBank/DDBJ whole genome shotgun (WGS) entry which is preliminary data.</text>
</comment>
<protein>
    <recommendedName>
        <fullName evidence="8">Peptidase M48 domain-containing protein</fullName>
    </recommendedName>
</protein>
<gene>
    <name evidence="9" type="ORF">NZ47_00650</name>
</gene>
<evidence type="ECO:0000256" key="4">
    <source>
        <dbReference type="ARBA" id="ARBA00022833"/>
    </source>
</evidence>
<feature type="signal peptide" evidence="7">
    <location>
        <begin position="1"/>
        <end position="26"/>
    </location>
</feature>
<keyword evidence="7" id="KW-0732">Signal</keyword>
<evidence type="ECO:0000256" key="5">
    <source>
        <dbReference type="ARBA" id="ARBA00023049"/>
    </source>
</evidence>
<dbReference type="GO" id="GO:0046872">
    <property type="term" value="F:metal ion binding"/>
    <property type="evidence" value="ECO:0007669"/>
    <property type="project" value="UniProtKB-KW"/>
</dbReference>
<dbReference type="InterPro" id="IPR051156">
    <property type="entry name" value="Mito/Outer_Membr_Metalloprot"/>
</dbReference>
<dbReference type="GO" id="GO:0016020">
    <property type="term" value="C:membrane"/>
    <property type="evidence" value="ECO:0007669"/>
    <property type="project" value="TreeGrafter"/>
</dbReference>
<keyword evidence="4 6" id="KW-0862">Zinc</keyword>
<dbReference type="PANTHER" id="PTHR22726">
    <property type="entry name" value="METALLOENDOPEPTIDASE OMA1"/>
    <property type="match status" value="1"/>
</dbReference>
<dbReference type="GO" id="GO:0051603">
    <property type="term" value="P:proteolysis involved in protein catabolic process"/>
    <property type="evidence" value="ECO:0007669"/>
    <property type="project" value="TreeGrafter"/>
</dbReference>
<accession>A0A0B2K2Z7</accession>
<evidence type="ECO:0000313" key="9">
    <source>
        <dbReference type="EMBL" id="KHM53136.1"/>
    </source>
</evidence>
<feature type="domain" description="Peptidase M48" evidence="8">
    <location>
        <begin position="88"/>
        <end position="265"/>
    </location>
</feature>
<name>A0A0B2K2Z7_9FIRM</name>
<dbReference type="STRING" id="82374.NZ47_00650"/>
<keyword evidence="3 6" id="KW-0378">Hydrolase</keyword>
<dbReference type="GO" id="GO:0004222">
    <property type="term" value="F:metalloendopeptidase activity"/>
    <property type="evidence" value="ECO:0007669"/>
    <property type="project" value="InterPro"/>
</dbReference>
<dbReference type="eggNOG" id="COG4783">
    <property type="taxonomic scope" value="Bacteria"/>
</dbReference>
<organism evidence="9 10">
    <name type="scientific">Anaerovibrio lipolyticus</name>
    <dbReference type="NCBI Taxonomy" id="82374"/>
    <lineage>
        <taxon>Bacteria</taxon>
        <taxon>Bacillati</taxon>
        <taxon>Bacillota</taxon>
        <taxon>Negativicutes</taxon>
        <taxon>Selenomonadales</taxon>
        <taxon>Selenomonadaceae</taxon>
        <taxon>Anaerovibrio</taxon>
    </lineage>
</organism>
<sequence>MFNFKKKLSKLIASAMLVTMPIFAGAPSQADANWLDAAINVGIAGYQMSEYNKQIDKINNTEEGRQQLYAQMKEKQGVDSDPYLNQRLDGIMSNLSAAVAVTEPAINEKPFLYFINPSKDFNAACSLGHVMTVNAGIFDLLRTDDEVAVVLGHEMSHGMRDHVVKGFKKSVPVTLIATAIASNTNGVGTAITNVIANYTEKVHITKPMEWEADNIAFQYLANSNYNLGACPAVWQRVIEKSGSQQMTGDIFSVSDHPSHSERLNNYIKKIKEYSGNKVDVKGNAVYVNDKEFIVPAATEEMSEQVRAYYVAGNLARAFHDNGGVDATAYEGTVYMGNQGIITSLNTDASAEEIASKLNSIK</sequence>
<proteinExistence type="inferred from homology"/>
<keyword evidence="1 6" id="KW-0645">Protease</keyword>
<dbReference type="Pfam" id="PF01435">
    <property type="entry name" value="Peptidase_M48"/>
    <property type="match status" value="1"/>
</dbReference>
<dbReference type="CDD" id="cd07324">
    <property type="entry name" value="M48C_Oma1-like"/>
    <property type="match status" value="1"/>
</dbReference>
<dbReference type="PANTHER" id="PTHR22726:SF1">
    <property type="entry name" value="METALLOENDOPEPTIDASE OMA1, MITOCHONDRIAL"/>
    <property type="match status" value="1"/>
</dbReference>
<evidence type="ECO:0000313" key="10">
    <source>
        <dbReference type="Proteomes" id="UP000030993"/>
    </source>
</evidence>
<dbReference type="InterPro" id="IPR001915">
    <property type="entry name" value="Peptidase_M48"/>
</dbReference>
<keyword evidence="5 6" id="KW-0482">Metalloprotease</keyword>
<evidence type="ECO:0000256" key="6">
    <source>
        <dbReference type="RuleBase" id="RU003983"/>
    </source>
</evidence>
<comment type="similarity">
    <text evidence="6">Belongs to the peptidase M48 family.</text>
</comment>